<dbReference type="PANTHER" id="PTHR38790">
    <property type="entry name" value="2EXR DOMAIN-CONTAINING PROTEIN-RELATED"/>
    <property type="match status" value="1"/>
</dbReference>
<feature type="compositionally biased region" description="Basic and acidic residues" evidence="1">
    <location>
        <begin position="244"/>
        <end position="263"/>
    </location>
</feature>
<dbReference type="OrthoDB" id="5413827at2759"/>
<dbReference type="Pfam" id="PF24864">
    <property type="entry name" value="DUF7730"/>
    <property type="match status" value="1"/>
</dbReference>
<gene>
    <name evidence="3" type="ORF">K469DRAFT_751818</name>
</gene>
<feature type="domain" description="DUF7730" evidence="2">
    <location>
        <begin position="81"/>
        <end position="207"/>
    </location>
</feature>
<organism evidence="3 4">
    <name type="scientific">Zopfia rhizophila CBS 207.26</name>
    <dbReference type="NCBI Taxonomy" id="1314779"/>
    <lineage>
        <taxon>Eukaryota</taxon>
        <taxon>Fungi</taxon>
        <taxon>Dikarya</taxon>
        <taxon>Ascomycota</taxon>
        <taxon>Pezizomycotina</taxon>
        <taxon>Dothideomycetes</taxon>
        <taxon>Dothideomycetes incertae sedis</taxon>
        <taxon>Zopfiaceae</taxon>
        <taxon>Zopfia</taxon>
    </lineage>
</organism>
<dbReference type="Proteomes" id="UP000800200">
    <property type="component" value="Unassembled WGS sequence"/>
</dbReference>
<dbReference type="EMBL" id="ML994645">
    <property type="protein sequence ID" value="KAF2182931.1"/>
    <property type="molecule type" value="Genomic_DNA"/>
</dbReference>
<evidence type="ECO:0000259" key="2">
    <source>
        <dbReference type="Pfam" id="PF24864"/>
    </source>
</evidence>
<accession>A0A6A6DTG1</accession>
<sequence length="263" mass="30884">MSIGFSIGDIITLMQLTTPTYNDWKKASGDTEILAIFRHQSLVTLPELAMEAPLRPRWHTNGILCHRVPKRSRYAKVWYRNQESSPFLRLPAEIRCMIYEYLLTGKTIYIVSNGGTKYKKCFRCVVYSQGVNPFDARLQCETTRPPFEKCMTFLSVACRQLYKETALLPYKHNTWAFESSYTFLKFIGREGPLPHPHRRSLRSLFLRKLPTEPELKPLIGVKTIWLDCRDWIEKYDVETGQTTDRTEKTPEEVKRLSEEVEWY</sequence>
<evidence type="ECO:0000313" key="3">
    <source>
        <dbReference type="EMBL" id="KAF2182931.1"/>
    </source>
</evidence>
<protein>
    <recommendedName>
        <fullName evidence="2">DUF7730 domain-containing protein</fullName>
    </recommendedName>
</protein>
<name>A0A6A6DTG1_9PEZI</name>
<reference evidence="3" key="1">
    <citation type="journal article" date="2020" name="Stud. Mycol.">
        <title>101 Dothideomycetes genomes: a test case for predicting lifestyles and emergence of pathogens.</title>
        <authorList>
            <person name="Haridas S."/>
            <person name="Albert R."/>
            <person name="Binder M."/>
            <person name="Bloem J."/>
            <person name="Labutti K."/>
            <person name="Salamov A."/>
            <person name="Andreopoulos B."/>
            <person name="Baker S."/>
            <person name="Barry K."/>
            <person name="Bills G."/>
            <person name="Bluhm B."/>
            <person name="Cannon C."/>
            <person name="Castanera R."/>
            <person name="Culley D."/>
            <person name="Daum C."/>
            <person name="Ezra D."/>
            <person name="Gonzalez J."/>
            <person name="Henrissat B."/>
            <person name="Kuo A."/>
            <person name="Liang C."/>
            <person name="Lipzen A."/>
            <person name="Lutzoni F."/>
            <person name="Magnuson J."/>
            <person name="Mondo S."/>
            <person name="Nolan M."/>
            <person name="Ohm R."/>
            <person name="Pangilinan J."/>
            <person name="Park H.-J."/>
            <person name="Ramirez L."/>
            <person name="Alfaro M."/>
            <person name="Sun H."/>
            <person name="Tritt A."/>
            <person name="Yoshinaga Y."/>
            <person name="Zwiers L.-H."/>
            <person name="Turgeon B."/>
            <person name="Goodwin S."/>
            <person name="Spatafora J."/>
            <person name="Crous P."/>
            <person name="Grigoriev I."/>
        </authorList>
    </citation>
    <scope>NUCLEOTIDE SEQUENCE</scope>
    <source>
        <strain evidence="3">CBS 207.26</strain>
    </source>
</reference>
<evidence type="ECO:0000256" key="1">
    <source>
        <dbReference type="SAM" id="MobiDB-lite"/>
    </source>
</evidence>
<feature type="region of interest" description="Disordered" evidence="1">
    <location>
        <begin position="240"/>
        <end position="263"/>
    </location>
</feature>
<keyword evidence="4" id="KW-1185">Reference proteome</keyword>
<proteinExistence type="predicted"/>
<dbReference type="InterPro" id="IPR056632">
    <property type="entry name" value="DUF7730"/>
</dbReference>
<dbReference type="AlphaFoldDB" id="A0A6A6DTG1"/>
<evidence type="ECO:0000313" key="4">
    <source>
        <dbReference type="Proteomes" id="UP000800200"/>
    </source>
</evidence>